<evidence type="ECO:0000313" key="3">
    <source>
        <dbReference type="Proteomes" id="UP000004550"/>
    </source>
</evidence>
<dbReference type="EMBL" id="CP013070">
    <property type="protein sequence ID" value="APL95562.1"/>
    <property type="molecule type" value="Genomic_DNA"/>
</dbReference>
<feature type="region of interest" description="Disordered" evidence="1">
    <location>
        <begin position="377"/>
        <end position="429"/>
    </location>
</feature>
<dbReference type="Proteomes" id="UP000004550">
    <property type="component" value="Chromosome"/>
</dbReference>
<sequence length="1268" mass="139826">MRFTADGPDIPGDLLDARDDGQVIFFCGSGVSLHQAGGPTFPQLAQRVITELGVPSESTAAQVLGIAQNLPAIAGVGSVVATDQIFGLLERDFPVQDVRRAVSKAVKPPETAILDAHRSLLDLSRGPDGVTRLVTTNFDLLFEAAASTPLDCLVPPLFPNPSKGTGFRGIVHLHGKVNDAYDDIDSEEFVLSSADFGRAYLSDGWATRFMQALIERFRIVFVGYSADDPPLKYLLEALRPNYAGDRLYAFQSGAAKAASALWMQKGVTAIPFDRFDQLWSTITLWAERARDPEAWHNSIAALASQPPGSLKPFERGQIAHLVSSQAGARAFLAAKPTPPAQWLGVFDPAIRYATPRDRLIDPKGTAIDPFAQFGLDSDLLPSPSNPQNPRSDRALPDGAWSALEPLPTDTYPNSAIPRSSMRGGSAQDPHQLSSRQFILSNWLGGVAEQPFAMWWAAEQHHLHPALSEAIERTFETPTADAALRQTWRDLVDAKRKNNLRYGGHDLAAYGVVSSATASGGWSEWHMQRLFEATAPRLAVRRSWTDVPIDPTASIDNLIAWEVHYPTYPEIEIPDEWLRRYVEGLRSNLTLAVALETRLRSEPYFMLRPFEPNGGDDEHDFGINHASDFAHYLVGALRKLMAFDPQAATAEAKLLPRPSSPIFSQLRIWVAGQPTLSTAREAAALFRGLDAEHFWDSDLERDLLGAIKARWNDLADRDRAKVVKRFLKGRPSWEGVNRHDFRRYRTAGTLNRLYWLHREGLATTADIDVGAEITRLRLILSDWTPEGAEAELERERYRSGWVQIDTDATSLLTLPPSEILAAIAAGGTRAGPLIERKPIKGLMEARPVRTLAALKFAERRGEAAAGAWSDILWDEARAKDAPHVRLLIALRLAAMPEGLLVPNLQSAGFWLKQRGQALWCTYPEAYFRLWDRLATTVATHPDAAGSGILSDGEPDWVTSAINSVAGRLTELLFEELEWSDARPATQTGWLERAGQLLTLPAVQVAFVIPILTMRLAYLYHCVPDWTEEHVLAKLEGNPDASLTRSARAGFLGYGNVNRQLFARLRPLLLSLMAEDSAPLHGYRRIVGILLSAWRQYDDGGNRLLSSEDLRAALMTASDADRVMALNQLQRWHEDATADPPAPNPLADKLAFLEEVWPRQSFVRSGGAMSALAQIALTGGEHVAILTEAILPLLTVVANAAPLGLWWMHSQDETVTANPEEYLVVMSAILPPRAADWPYGVQQLVEKLASIDALKGDPRLVELQRRIAGI</sequence>
<proteinExistence type="predicted"/>
<gene>
    <name evidence="2" type="ORF">SIDU_14145</name>
</gene>
<evidence type="ECO:0000256" key="1">
    <source>
        <dbReference type="SAM" id="MobiDB-lite"/>
    </source>
</evidence>
<organism evidence="2 3">
    <name type="scientific">Sphingobium indicum (strain DSM 16412 / CCM 7286 / MTCC 6364 / B90A)</name>
    <dbReference type="NCBI Taxonomy" id="861109"/>
    <lineage>
        <taxon>Bacteria</taxon>
        <taxon>Pseudomonadati</taxon>
        <taxon>Pseudomonadota</taxon>
        <taxon>Alphaproteobacteria</taxon>
        <taxon>Sphingomonadales</taxon>
        <taxon>Sphingomonadaceae</taxon>
        <taxon>Sphingobium</taxon>
    </lineage>
</organism>
<reference evidence="2 3" key="1">
    <citation type="journal article" date="2012" name="J. Bacteriol.">
        <title>Genome sequence of Sphingobium indicum B90A, a hexachlorocyclohexane-degrading bacterium.</title>
        <authorList>
            <person name="Anand S."/>
            <person name="Sangwan N."/>
            <person name="Lata P."/>
            <person name="Kaur J."/>
            <person name="Dua A."/>
            <person name="Singh A.K."/>
            <person name="Verma M."/>
            <person name="Kaur J."/>
            <person name="Khurana J.P."/>
            <person name="Khurana P."/>
            <person name="Mathur S."/>
            <person name="Lal R."/>
        </authorList>
    </citation>
    <scope>NUCLEOTIDE SEQUENCE [LARGE SCALE GENOMIC DNA]</scope>
    <source>
        <strain evidence="3">DSM 16412 / CCM 7286 / MTCC 6364 / B90A</strain>
    </source>
</reference>
<evidence type="ECO:0000313" key="2">
    <source>
        <dbReference type="EMBL" id="APL95562.1"/>
    </source>
</evidence>
<dbReference type="InterPro" id="IPR029035">
    <property type="entry name" value="DHS-like_NAD/FAD-binding_dom"/>
</dbReference>
<accession>A0A1L5BRY4</accession>
<dbReference type="AlphaFoldDB" id="A0A1L5BRY4"/>
<protein>
    <submittedName>
        <fullName evidence="2">Uncharacterized protein</fullName>
    </submittedName>
</protein>
<dbReference type="SUPFAM" id="SSF52467">
    <property type="entry name" value="DHS-like NAD/FAD-binding domain"/>
    <property type="match status" value="1"/>
</dbReference>
<dbReference type="Pfam" id="PF13289">
    <property type="entry name" value="SIR2_2"/>
    <property type="match status" value="1"/>
</dbReference>
<name>A0A1L5BRY4_SPHIB</name>
<dbReference type="RefSeq" id="WP_007686735.1">
    <property type="nucleotide sequence ID" value="NZ_CP013070.1"/>
</dbReference>
<dbReference type="KEGG" id="sinb:SIDU_14145"/>